<dbReference type="RefSeq" id="XP_056764780.1">
    <property type="nucleotide sequence ID" value="XM_056911954.1"/>
</dbReference>
<evidence type="ECO:0000313" key="1">
    <source>
        <dbReference type="EMBL" id="KAJ5444700.1"/>
    </source>
</evidence>
<accession>A0AAD6G259</accession>
<dbReference type="Proteomes" id="UP001213681">
    <property type="component" value="Unassembled WGS sequence"/>
</dbReference>
<protein>
    <submittedName>
        <fullName evidence="1">Uncharacterized protein</fullName>
    </submittedName>
</protein>
<name>A0AAD6G259_9EURO</name>
<gene>
    <name evidence="1" type="ORF">N7458_008572</name>
</gene>
<sequence>MSPYYLAERPKIKPEYQIVKHCGADYPEDMTTGILKLFSALEDGAQYSTGGQLSGCTTLFVISRKGIYAAHFFENVSFDADSEWLESSKTGTNEEIFQITVIDILTNGGNYQPKLDASLIEDDYVKAYLLRPAEA</sequence>
<keyword evidence="2" id="KW-1185">Reference proteome</keyword>
<organism evidence="1 2">
    <name type="scientific">Penicillium daleae</name>
    <dbReference type="NCBI Taxonomy" id="63821"/>
    <lineage>
        <taxon>Eukaryota</taxon>
        <taxon>Fungi</taxon>
        <taxon>Dikarya</taxon>
        <taxon>Ascomycota</taxon>
        <taxon>Pezizomycotina</taxon>
        <taxon>Eurotiomycetes</taxon>
        <taxon>Eurotiomycetidae</taxon>
        <taxon>Eurotiales</taxon>
        <taxon>Aspergillaceae</taxon>
        <taxon>Penicillium</taxon>
    </lineage>
</organism>
<comment type="caution">
    <text evidence="1">The sequence shown here is derived from an EMBL/GenBank/DDBJ whole genome shotgun (WGS) entry which is preliminary data.</text>
</comment>
<evidence type="ECO:0000313" key="2">
    <source>
        <dbReference type="Proteomes" id="UP001213681"/>
    </source>
</evidence>
<reference evidence="1" key="1">
    <citation type="submission" date="2022-12" db="EMBL/GenBank/DDBJ databases">
        <authorList>
            <person name="Petersen C."/>
        </authorList>
    </citation>
    <scope>NUCLEOTIDE SEQUENCE</scope>
    <source>
        <strain evidence="1">IBT 16125</strain>
    </source>
</reference>
<dbReference type="AlphaFoldDB" id="A0AAD6G259"/>
<dbReference type="GeneID" id="81602197"/>
<reference evidence="1" key="2">
    <citation type="journal article" date="2023" name="IMA Fungus">
        <title>Comparative genomic study of the Penicillium genus elucidates a diverse pangenome and 15 lateral gene transfer events.</title>
        <authorList>
            <person name="Petersen C."/>
            <person name="Sorensen T."/>
            <person name="Nielsen M.R."/>
            <person name="Sondergaard T.E."/>
            <person name="Sorensen J.L."/>
            <person name="Fitzpatrick D.A."/>
            <person name="Frisvad J.C."/>
            <person name="Nielsen K.L."/>
        </authorList>
    </citation>
    <scope>NUCLEOTIDE SEQUENCE</scope>
    <source>
        <strain evidence="1">IBT 16125</strain>
    </source>
</reference>
<proteinExistence type="predicted"/>
<dbReference type="EMBL" id="JAPVEA010000007">
    <property type="protein sequence ID" value="KAJ5444700.1"/>
    <property type="molecule type" value="Genomic_DNA"/>
</dbReference>